<evidence type="ECO:0000313" key="2">
    <source>
        <dbReference type="WBParaSite" id="PS1159_v2.g6550.t1"/>
    </source>
</evidence>
<evidence type="ECO:0000313" key="1">
    <source>
        <dbReference type="Proteomes" id="UP000887580"/>
    </source>
</evidence>
<dbReference type="Proteomes" id="UP000887580">
    <property type="component" value="Unplaced"/>
</dbReference>
<reference evidence="2" key="1">
    <citation type="submission" date="2022-11" db="UniProtKB">
        <authorList>
            <consortium name="WormBaseParasite"/>
        </authorList>
    </citation>
    <scope>IDENTIFICATION</scope>
</reference>
<sequence>MGHKRKSKLPKLNKTLPTSTSPPPIIGENQVKEDANLLLLPKERPNLKQIKTTDSILISSGYSILNKAATSLFLILLCVGIIRMM</sequence>
<name>A0AC35GLF4_9BILA</name>
<organism evidence="1 2">
    <name type="scientific">Panagrolaimus sp. PS1159</name>
    <dbReference type="NCBI Taxonomy" id="55785"/>
    <lineage>
        <taxon>Eukaryota</taxon>
        <taxon>Metazoa</taxon>
        <taxon>Ecdysozoa</taxon>
        <taxon>Nematoda</taxon>
        <taxon>Chromadorea</taxon>
        <taxon>Rhabditida</taxon>
        <taxon>Tylenchina</taxon>
        <taxon>Panagrolaimomorpha</taxon>
        <taxon>Panagrolaimoidea</taxon>
        <taxon>Panagrolaimidae</taxon>
        <taxon>Panagrolaimus</taxon>
    </lineage>
</organism>
<accession>A0AC35GLF4</accession>
<protein>
    <submittedName>
        <fullName evidence="2">Arylesterase</fullName>
    </submittedName>
</protein>
<proteinExistence type="predicted"/>
<dbReference type="WBParaSite" id="PS1159_v2.g6550.t1">
    <property type="protein sequence ID" value="PS1159_v2.g6550.t1"/>
    <property type="gene ID" value="PS1159_v2.g6550"/>
</dbReference>